<comment type="caution">
    <text evidence="2">The sequence shown here is derived from an EMBL/GenBank/DDBJ whole genome shotgun (WGS) entry which is preliminary data.</text>
</comment>
<name>A0A5N5V4V1_MYCPH</name>
<dbReference type="Pfam" id="PF06189">
    <property type="entry name" value="5-nucleotidase"/>
    <property type="match status" value="1"/>
</dbReference>
<dbReference type="GO" id="GO:0000287">
    <property type="term" value="F:magnesium ion binding"/>
    <property type="evidence" value="ECO:0007669"/>
    <property type="project" value="InterPro"/>
</dbReference>
<feature type="compositionally biased region" description="Basic and acidic residues" evidence="1">
    <location>
        <begin position="335"/>
        <end position="346"/>
    </location>
</feature>
<dbReference type="GO" id="GO:0009117">
    <property type="term" value="P:nucleotide metabolic process"/>
    <property type="evidence" value="ECO:0007669"/>
    <property type="project" value="InterPro"/>
</dbReference>
<sequence length="346" mass="38416">MPYGLDDKLVVGVASSALFDLAESDAYFREHGEAKYRIYQDERIEATLEPGVAFPFIQRLLNLNDLRPGNPLVEVIIMSRNDPMTGLRAMRSVRAHGLPITRSVFTQGRAPYDYIDAFEMSLFLTANREDVDAAIKRGLPAGHVLPSTATYDDADPSLRVAFDFDGVLASDEAERVYREDGIEKYKDHEDAHSHIPLAPGLLQPLLADLNRIQSLEDERRASDPTYSPRLRISLITARDAPSHERAVHSMREWGVNVNDAFFLGGIEKSKVLMVLRPHIFFEDQQQHLEPALDHIAGVHIPYGVANTSNSTDAPEALDVAFPPSNASEVTSCGEEPSHTEATDADR</sequence>
<organism evidence="2 3">
    <name type="scientific">Mycolicibacterium phlei DSM 43239 = CCUG 21000</name>
    <dbReference type="NCBI Taxonomy" id="1226750"/>
    <lineage>
        <taxon>Bacteria</taxon>
        <taxon>Bacillati</taxon>
        <taxon>Actinomycetota</taxon>
        <taxon>Actinomycetes</taxon>
        <taxon>Mycobacteriales</taxon>
        <taxon>Mycobacteriaceae</taxon>
        <taxon>Mycolicibacterium</taxon>
    </lineage>
</organism>
<dbReference type="GO" id="GO:0008253">
    <property type="term" value="F:5'-nucleotidase activity"/>
    <property type="evidence" value="ECO:0007669"/>
    <property type="project" value="InterPro"/>
</dbReference>
<dbReference type="RefSeq" id="WP_082803982.1">
    <property type="nucleotide sequence ID" value="NZ_ANBO01000007.1"/>
</dbReference>
<protein>
    <submittedName>
        <fullName evidence="2">5'-nucleotidase</fullName>
    </submittedName>
</protein>
<dbReference type="GO" id="GO:0005737">
    <property type="term" value="C:cytoplasm"/>
    <property type="evidence" value="ECO:0007669"/>
    <property type="project" value="InterPro"/>
</dbReference>
<dbReference type="EMBL" id="ANBP01000011">
    <property type="protein sequence ID" value="KAB7756895.1"/>
    <property type="molecule type" value="Genomic_DNA"/>
</dbReference>
<reference evidence="2 3" key="1">
    <citation type="submission" date="2012-10" db="EMBL/GenBank/DDBJ databases">
        <title>The draft sequence of the Mycobacterium pheli genome.</title>
        <authorList>
            <person name="Pettersson B.M.F."/>
            <person name="Das S."/>
            <person name="Dasgupta S."/>
            <person name="Bhattacharya A."/>
            <person name="Kirsebom L.A."/>
        </authorList>
    </citation>
    <scope>NUCLEOTIDE SEQUENCE [LARGE SCALE GENOMIC DNA]</scope>
    <source>
        <strain evidence="2 3">CCUG 21000</strain>
    </source>
</reference>
<evidence type="ECO:0000313" key="3">
    <source>
        <dbReference type="Proteomes" id="UP000325690"/>
    </source>
</evidence>
<dbReference type="AlphaFoldDB" id="A0A5N5V4V1"/>
<accession>A0A5N5V4V1</accession>
<dbReference type="PANTHER" id="PTHR31367:SF5">
    <property type="entry name" value="CYTOSOLIC 5'-NUCLEOTIDASE 1A"/>
    <property type="match status" value="1"/>
</dbReference>
<feature type="region of interest" description="Disordered" evidence="1">
    <location>
        <begin position="322"/>
        <end position="346"/>
    </location>
</feature>
<keyword evidence="3" id="KW-1185">Reference proteome</keyword>
<gene>
    <name evidence="2" type="ORF">MPHL21000_09810</name>
</gene>
<dbReference type="InterPro" id="IPR010394">
    <property type="entry name" value="5-nucleotidase"/>
</dbReference>
<dbReference type="GO" id="GO:0000166">
    <property type="term" value="F:nucleotide binding"/>
    <property type="evidence" value="ECO:0007669"/>
    <property type="project" value="InterPro"/>
</dbReference>
<dbReference type="PANTHER" id="PTHR31367">
    <property type="entry name" value="CYTOSOLIC 5'-NUCLEOTIDASE 1 FAMILY MEMBER"/>
    <property type="match status" value="1"/>
</dbReference>
<proteinExistence type="predicted"/>
<dbReference type="GeneID" id="74302363"/>
<evidence type="ECO:0000313" key="2">
    <source>
        <dbReference type="EMBL" id="KAB7756895.1"/>
    </source>
</evidence>
<dbReference type="Proteomes" id="UP000325690">
    <property type="component" value="Unassembled WGS sequence"/>
</dbReference>
<evidence type="ECO:0000256" key="1">
    <source>
        <dbReference type="SAM" id="MobiDB-lite"/>
    </source>
</evidence>